<dbReference type="InterPro" id="IPR029063">
    <property type="entry name" value="SAM-dependent_MTases_sf"/>
</dbReference>
<evidence type="ECO:0000259" key="1">
    <source>
        <dbReference type="Pfam" id="PF05050"/>
    </source>
</evidence>
<dbReference type="AlphaFoldDB" id="A0A344TML9"/>
<dbReference type="OrthoDB" id="930965at2"/>
<accession>A0A344TML9</accession>
<sequence>MGELLTILPYNPNLNHRMFTYFRDSFRRKIARRYTKEYPSLINHYQLEKDGQIDFAEWANPLATRLGLKQETVDFFRKFIKEGDFVIDIGANIGDTTVPMGLAAGKSGLALGFDPNPYVFKILKENATLNQDKLSIHALPFAISVEEEEFFFISSEASFVNGGISPTKESRHGKFVYPEKIKGIPLMHFLETNYGDWLPKLSFIKVDTEGYDKEILKSISDLIAKYKPVIVAESFEHNSPADKMELFEAIAKHGYDIFYFEEFESTAKVVSIPAKEDITKWHININIYAVPR</sequence>
<dbReference type="KEGG" id="run:DR864_20130"/>
<evidence type="ECO:0000313" key="3">
    <source>
        <dbReference type="Proteomes" id="UP000251993"/>
    </source>
</evidence>
<dbReference type="Gene3D" id="3.40.50.150">
    <property type="entry name" value="Vaccinia Virus protein VP39"/>
    <property type="match status" value="1"/>
</dbReference>
<dbReference type="SUPFAM" id="SSF53335">
    <property type="entry name" value="S-adenosyl-L-methionine-dependent methyltransferases"/>
    <property type="match status" value="1"/>
</dbReference>
<dbReference type="PANTHER" id="PTHR34203:SF15">
    <property type="entry name" value="SLL1173 PROTEIN"/>
    <property type="match status" value="1"/>
</dbReference>
<dbReference type="InterPro" id="IPR052514">
    <property type="entry name" value="SAM-dependent_MTase"/>
</dbReference>
<protein>
    <recommendedName>
        <fullName evidence="1">Methyltransferase FkbM domain-containing protein</fullName>
    </recommendedName>
</protein>
<proteinExistence type="predicted"/>
<dbReference type="Pfam" id="PF05050">
    <property type="entry name" value="Methyltransf_21"/>
    <property type="match status" value="1"/>
</dbReference>
<reference evidence="2 3" key="1">
    <citation type="submission" date="2018-07" db="EMBL/GenBank/DDBJ databases">
        <title>Genome sequencing of Runella.</title>
        <authorList>
            <person name="Baek M.-G."/>
            <person name="Yi H."/>
        </authorList>
    </citation>
    <scope>NUCLEOTIDE SEQUENCE [LARGE SCALE GENOMIC DNA]</scope>
    <source>
        <strain evidence="2 3">HYN0085</strain>
    </source>
</reference>
<dbReference type="NCBIfam" id="TIGR01444">
    <property type="entry name" value="fkbM_fam"/>
    <property type="match status" value="1"/>
</dbReference>
<dbReference type="EMBL" id="CP030850">
    <property type="protein sequence ID" value="AXE19890.1"/>
    <property type="molecule type" value="Genomic_DNA"/>
</dbReference>
<keyword evidence="3" id="KW-1185">Reference proteome</keyword>
<dbReference type="Proteomes" id="UP000251993">
    <property type="component" value="Chromosome"/>
</dbReference>
<dbReference type="InterPro" id="IPR006342">
    <property type="entry name" value="FkbM_mtfrase"/>
</dbReference>
<organism evidence="2 3">
    <name type="scientific">Runella rosea</name>
    <dbReference type="NCBI Taxonomy" id="2259595"/>
    <lineage>
        <taxon>Bacteria</taxon>
        <taxon>Pseudomonadati</taxon>
        <taxon>Bacteroidota</taxon>
        <taxon>Cytophagia</taxon>
        <taxon>Cytophagales</taxon>
        <taxon>Spirosomataceae</taxon>
        <taxon>Runella</taxon>
    </lineage>
</organism>
<gene>
    <name evidence="2" type="ORF">DR864_20130</name>
</gene>
<name>A0A344TML9_9BACT</name>
<dbReference type="PANTHER" id="PTHR34203">
    <property type="entry name" value="METHYLTRANSFERASE, FKBM FAMILY PROTEIN"/>
    <property type="match status" value="1"/>
</dbReference>
<feature type="domain" description="Methyltransferase FkbM" evidence="1">
    <location>
        <begin position="88"/>
        <end position="255"/>
    </location>
</feature>
<evidence type="ECO:0000313" key="2">
    <source>
        <dbReference type="EMBL" id="AXE19890.1"/>
    </source>
</evidence>